<comment type="caution">
    <text evidence="2">The sequence shown here is derived from an EMBL/GenBank/DDBJ whole genome shotgun (WGS) entry which is preliminary data.</text>
</comment>
<reference evidence="3" key="1">
    <citation type="journal article" date="2019" name="Int. J. Syst. Evol. Microbiol.">
        <title>The Global Catalogue of Microorganisms (GCM) 10K type strain sequencing project: providing services to taxonomists for standard genome sequencing and annotation.</title>
        <authorList>
            <consortium name="The Broad Institute Genomics Platform"/>
            <consortium name="The Broad Institute Genome Sequencing Center for Infectious Disease"/>
            <person name="Wu L."/>
            <person name="Ma J."/>
        </authorList>
    </citation>
    <scope>NUCLEOTIDE SEQUENCE [LARGE SCALE GENOMIC DNA]</scope>
    <source>
        <strain evidence="3">JCM 18200</strain>
    </source>
</reference>
<accession>A0ABP9B9T9</accession>
<dbReference type="InterPro" id="IPR041700">
    <property type="entry name" value="OMP_b-brl_3"/>
</dbReference>
<keyword evidence="3" id="KW-1185">Reference proteome</keyword>
<feature type="domain" description="Outer membrane protein beta-barrel" evidence="1">
    <location>
        <begin position="1"/>
        <end position="60"/>
    </location>
</feature>
<protein>
    <recommendedName>
        <fullName evidence="1">Outer membrane protein beta-barrel domain-containing protein</fullName>
    </recommendedName>
</protein>
<dbReference type="EMBL" id="BAABIQ010000033">
    <property type="protein sequence ID" value="GAA4792637.1"/>
    <property type="molecule type" value="Genomic_DNA"/>
</dbReference>
<sequence>MHRVDFGLNKKLFNDRLALTADVTNAFDTRRYRSVVTVPNYTISSMSRFNGARYRLSLSYKIGREGQSRQAKASNRN</sequence>
<organism evidence="2 3">
    <name type="scientific">Olivibacter ginsenosidimutans</name>
    <dbReference type="NCBI Taxonomy" id="1176537"/>
    <lineage>
        <taxon>Bacteria</taxon>
        <taxon>Pseudomonadati</taxon>
        <taxon>Bacteroidota</taxon>
        <taxon>Sphingobacteriia</taxon>
        <taxon>Sphingobacteriales</taxon>
        <taxon>Sphingobacteriaceae</taxon>
        <taxon>Olivibacter</taxon>
    </lineage>
</organism>
<evidence type="ECO:0000259" key="1">
    <source>
        <dbReference type="Pfam" id="PF14905"/>
    </source>
</evidence>
<dbReference type="Proteomes" id="UP001501411">
    <property type="component" value="Unassembled WGS sequence"/>
</dbReference>
<proteinExistence type="predicted"/>
<dbReference type="SUPFAM" id="SSF56935">
    <property type="entry name" value="Porins"/>
    <property type="match status" value="1"/>
</dbReference>
<gene>
    <name evidence="2" type="ORF">GCM10023231_20990</name>
</gene>
<evidence type="ECO:0000313" key="2">
    <source>
        <dbReference type="EMBL" id="GAA4792637.1"/>
    </source>
</evidence>
<name>A0ABP9B9T9_9SPHI</name>
<evidence type="ECO:0000313" key="3">
    <source>
        <dbReference type="Proteomes" id="UP001501411"/>
    </source>
</evidence>
<dbReference type="Pfam" id="PF14905">
    <property type="entry name" value="OMP_b-brl_3"/>
    <property type="match status" value="1"/>
</dbReference>